<dbReference type="PIRSF" id="PIRSF036492">
    <property type="entry name" value="ALDH"/>
    <property type="match status" value="1"/>
</dbReference>
<name>A0A2Z4UCI4_9FIRM</name>
<dbReference type="InterPro" id="IPR012394">
    <property type="entry name" value="Aldehyde_DH_NAD(P)"/>
</dbReference>
<dbReference type="Pfam" id="PF00171">
    <property type="entry name" value="Aldedh"/>
    <property type="match status" value="1"/>
</dbReference>
<reference evidence="16" key="1">
    <citation type="submission" date="2018-06" db="EMBL/GenBank/DDBJ databases">
        <title>Description of Blautia argi sp. nov., a new anaerobic isolated from dog feces.</title>
        <authorList>
            <person name="Chang Y.-H."/>
            <person name="Paek J."/>
            <person name="Shin Y."/>
        </authorList>
    </citation>
    <scope>NUCLEOTIDE SEQUENCE [LARGE SCALE GENOMIC DNA]</scope>
    <source>
        <strain evidence="16">KCTC 15426</strain>
    </source>
</reference>
<keyword evidence="8" id="KW-0520">NAD</keyword>
<dbReference type="PROSITE" id="PS00687">
    <property type="entry name" value="ALDEHYDE_DEHYDR_GLU"/>
    <property type="match status" value="1"/>
</dbReference>
<dbReference type="GO" id="GO:0004028">
    <property type="term" value="F:3-chloroallyl aldehyde dehydrogenase activity"/>
    <property type="evidence" value="ECO:0007669"/>
    <property type="project" value="UniProtKB-ARBA"/>
</dbReference>
<evidence type="ECO:0000256" key="7">
    <source>
        <dbReference type="ARBA" id="ARBA00023002"/>
    </source>
</evidence>
<evidence type="ECO:0000256" key="8">
    <source>
        <dbReference type="ARBA" id="ARBA00023027"/>
    </source>
</evidence>
<evidence type="ECO:0000256" key="6">
    <source>
        <dbReference type="ARBA" id="ARBA00022990"/>
    </source>
</evidence>
<feature type="active site" evidence="11">
    <location>
        <position position="243"/>
    </location>
</feature>
<dbReference type="FunFam" id="3.40.605.10:FF:000004">
    <property type="entry name" value="Aldehyde dehydrogenase"/>
    <property type="match status" value="1"/>
</dbReference>
<dbReference type="RefSeq" id="WP_111920061.1">
    <property type="nucleotide sequence ID" value="NZ_CAUWHR010000009.1"/>
</dbReference>
<dbReference type="InterPro" id="IPR029510">
    <property type="entry name" value="Ald_DH_CS_GLU"/>
</dbReference>
<evidence type="ECO:0000256" key="11">
    <source>
        <dbReference type="PIRSR" id="PIRSR036492-1"/>
    </source>
</evidence>
<feature type="domain" description="Aldehyde dehydrogenase" evidence="14">
    <location>
        <begin position="16"/>
        <end position="427"/>
    </location>
</feature>
<keyword evidence="9" id="KW-0443">Lipid metabolism</keyword>
<dbReference type="GO" id="GO:0004029">
    <property type="term" value="F:aldehyde dehydrogenase (NAD+) activity"/>
    <property type="evidence" value="ECO:0007669"/>
    <property type="project" value="TreeGrafter"/>
</dbReference>
<comment type="subunit">
    <text evidence="3">Homodimer.</text>
</comment>
<dbReference type="FunFam" id="3.40.309.10:FF:000003">
    <property type="entry name" value="Aldehyde dehydrogenase"/>
    <property type="match status" value="1"/>
</dbReference>
<dbReference type="KEGG" id="blau:DQQ01_10875"/>
<dbReference type="AlphaFoldDB" id="A0A2Z4UCI4"/>
<dbReference type="InterPro" id="IPR015590">
    <property type="entry name" value="Aldehyde_DH_dom"/>
</dbReference>
<evidence type="ECO:0000313" key="16">
    <source>
        <dbReference type="Proteomes" id="UP000250003"/>
    </source>
</evidence>
<keyword evidence="4" id="KW-0963">Cytoplasm</keyword>
<evidence type="ECO:0000259" key="14">
    <source>
        <dbReference type="Pfam" id="PF00171"/>
    </source>
</evidence>
<dbReference type="GO" id="GO:0005737">
    <property type="term" value="C:cytoplasm"/>
    <property type="evidence" value="ECO:0007669"/>
    <property type="project" value="UniProtKB-SubCell"/>
</dbReference>
<proteinExistence type="inferred from homology"/>
<dbReference type="Gene3D" id="3.40.309.10">
    <property type="entry name" value="Aldehyde Dehydrogenase, Chain A, domain 2"/>
    <property type="match status" value="1"/>
</dbReference>
<keyword evidence="7 10" id="KW-0560">Oxidoreductase</keyword>
<comment type="similarity">
    <text evidence="2 10 13">Belongs to the aldehyde dehydrogenase family.</text>
</comment>
<dbReference type="EMBL" id="CP030280">
    <property type="protein sequence ID" value="AWY98574.1"/>
    <property type="molecule type" value="Genomic_DNA"/>
</dbReference>
<feature type="active site" evidence="11 12">
    <location>
        <position position="209"/>
    </location>
</feature>
<sequence>MEMAYLVQKQRAFFQKGVTKSLTFRKKSLERLEKGIYSYEKKIHQALLADLGKSEFESYMTEVGMTLSELSYVKKKVSDWAKPCPVFTPLAQFPAKSFEVTEPYGVVLIMSPWNYPFMLCMEPLIGAIAAGNCCVVKPSAYAPHTSAVLKELLSFLFPPEFVAVVEGGREENSLLLEQRFDYIFFTGGKAVGRLVLEKAAVHLTPVTLELGGKSPCIVDETADLKMAAKRLVFGKYLNSGQTCVAPDYLLVQETVKEPFLKYVKAWIHQMLGENPLDNPDYPRMINKKHYDRVLDLLQGEKIAEGGYGREESLQIAPTILEKVSSDAPVMQEEIFGPVLPVLTYASIEEAEDFISSREKPLALYLFTTNKATEQRILKNLSFGGGCINDTIIHLATPYMGFGGVGASGMGSYHGKKSFDTFSHRKSIVKKGNYLDLPVRYQPYTKVKKQFLRMFLK</sequence>
<dbReference type="OrthoDB" id="9762913at2"/>
<protein>
    <recommendedName>
        <fullName evidence="10">Aldehyde dehydrogenase</fullName>
    </recommendedName>
</protein>
<comment type="subcellular location">
    <subcellularLocation>
        <location evidence="1">Cytoplasm</location>
    </subcellularLocation>
</comment>
<keyword evidence="16" id="KW-1185">Reference proteome</keyword>
<dbReference type="InterPro" id="IPR016163">
    <property type="entry name" value="Ald_DH_C"/>
</dbReference>
<evidence type="ECO:0000256" key="5">
    <source>
        <dbReference type="ARBA" id="ARBA00022857"/>
    </source>
</evidence>
<evidence type="ECO:0000256" key="13">
    <source>
        <dbReference type="RuleBase" id="RU003345"/>
    </source>
</evidence>
<dbReference type="InterPro" id="IPR016162">
    <property type="entry name" value="Ald_DH_N"/>
</dbReference>
<dbReference type="GO" id="GO:0006629">
    <property type="term" value="P:lipid metabolic process"/>
    <property type="evidence" value="ECO:0007669"/>
    <property type="project" value="UniProtKB-KW"/>
</dbReference>
<evidence type="ECO:0000313" key="15">
    <source>
        <dbReference type="EMBL" id="AWY98574.1"/>
    </source>
</evidence>
<evidence type="ECO:0000256" key="3">
    <source>
        <dbReference type="ARBA" id="ARBA00011738"/>
    </source>
</evidence>
<accession>A0A2Z4UCI4</accession>
<dbReference type="GO" id="GO:0006081">
    <property type="term" value="P:aldehyde metabolic process"/>
    <property type="evidence" value="ECO:0007669"/>
    <property type="project" value="InterPro"/>
</dbReference>
<organism evidence="15 16">
    <name type="scientific">Blautia argi</name>
    <dbReference type="NCBI Taxonomy" id="1912897"/>
    <lineage>
        <taxon>Bacteria</taxon>
        <taxon>Bacillati</taxon>
        <taxon>Bacillota</taxon>
        <taxon>Clostridia</taxon>
        <taxon>Lachnospirales</taxon>
        <taxon>Lachnospiraceae</taxon>
        <taxon>Blautia</taxon>
    </lineage>
</organism>
<evidence type="ECO:0000256" key="2">
    <source>
        <dbReference type="ARBA" id="ARBA00009986"/>
    </source>
</evidence>
<dbReference type="InterPro" id="IPR016161">
    <property type="entry name" value="Ald_DH/histidinol_DH"/>
</dbReference>
<dbReference type="FunFam" id="3.40.605.10:FF:000027">
    <property type="entry name" value="Aldehyde dehydrogenase, dimeric NADP-preferring"/>
    <property type="match status" value="1"/>
</dbReference>
<evidence type="ECO:0000256" key="9">
    <source>
        <dbReference type="ARBA" id="ARBA00023098"/>
    </source>
</evidence>
<dbReference type="SUPFAM" id="SSF53720">
    <property type="entry name" value="ALDH-like"/>
    <property type="match status" value="1"/>
</dbReference>
<evidence type="ECO:0000256" key="4">
    <source>
        <dbReference type="ARBA" id="ARBA00022490"/>
    </source>
</evidence>
<evidence type="ECO:0000256" key="12">
    <source>
        <dbReference type="PROSITE-ProRule" id="PRU10007"/>
    </source>
</evidence>
<dbReference type="PANTHER" id="PTHR43570">
    <property type="entry name" value="ALDEHYDE DEHYDROGENASE"/>
    <property type="match status" value="1"/>
</dbReference>
<dbReference type="Proteomes" id="UP000250003">
    <property type="component" value="Chromosome"/>
</dbReference>
<dbReference type="CDD" id="cd07136">
    <property type="entry name" value="ALDH_YwdH-P39616"/>
    <property type="match status" value="1"/>
</dbReference>
<dbReference type="InterPro" id="IPR016160">
    <property type="entry name" value="Ald_DH_CS_CYS"/>
</dbReference>
<evidence type="ECO:0000256" key="1">
    <source>
        <dbReference type="ARBA" id="ARBA00004496"/>
    </source>
</evidence>
<dbReference type="PROSITE" id="PS00070">
    <property type="entry name" value="ALDEHYDE_DEHYDR_CYS"/>
    <property type="match status" value="1"/>
</dbReference>
<dbReference type="PANTHER" id="PTHR43570:SF16">
    <property type="entry name" value="ALDEHYDE DEHYDROGENASE TYPE III, ISOFORM Q"/>
    <property type="match status" value="1"/>
</dbReference>
<gene>
    <name evidence="15" type="ORF">DQQ01_10875</name>
</gene>
<keyword evidence="6" id="KW-0007">Acetylation</keyword>
<evidence type="ECO:0000256" key="10">
    <source>
        <dbReference type="PIRNR" id="PIRNR036492"/>
    </source>
</evidence>
<keyword evidence="5" id="KW-0521">NADP</keyword>
<dbReference type="Gene3D" id="3.40.605.10">
    <property type="entry name" value="Aldehyde Dehydrogenase, Chain A, domain 1"/>
    <property type="match status" value="1"/>
</dbReference>